<gene>
    <name evidence="2" type="primary">uvrX1</name>
    <name evidence="2" type="ordered locus">BAMF_1280</name>
</gene>
<accession>A0A9P1JG35</accession>
<sequence>MIDYSQFPRKNILCVDMKSFYASVSAVTMGLNPMTCYLAVVGNTDRQGSVVLAASPALKKDYGIKTGSRLFEIPDDPRIHIVNPQMKLFIRVSTDVGWSRGRNRDRFPVRILEASCTNRTQSDGLLVKYL</sequence>
<dbReference type="PROSITE" id="PS50173">
    <property type="entry name" value="UMUC"/>
    <property type="match status" value="1"/>
</dbReference>
<proteinExistence type="predicted"/>
<reference evidence="3" key="2">
    <citation type="journal article" date="2011" name="J. Biotechnol.">
        <title>Genome sequence of B. amyloliquefaciens type strain DSM7(T) reveals differences to plant-associated B. amyloliquefaciens FZB42.</title>
        <authorList>
            <person name="Ruckert C."/>
            <person name="Blom J."/>
            <person name="Chen X."/>
            <person name="Reva O."/>
            <person name="Borriss R."/>
        </authorList>
    </citation>
    <scope>NUCLEOTIDE SEQUENCE [LARGE SCALE GENOMIC DNA]</scope>
    <source>
        <strain evidence="3">DSM 7</strain>
    </source>
</reference>
<evidence type="ECO:0000313" key="3">
    <source>
        <dbReference type="Proteomes" id="UP000006562"/>
    </source>
</evidence>
<dbReference type="GO" id="GO:0006281">
    <property type="term" value="P:DNA repair"/>
    <property type="evidence" value="ECO:0007669"/>
    <property type="project" value="InterPro"/>
</dbReference>
<protein>
    <submittedName>
        <fullName evidence="2">DNA polymerase IV Pol IV</fullName>
        <ecNumber evidence="2">2.7.7.7</ecNumber>
    </submittedName>
</protein>
<keyword evidence="2" id="KW-0808">Transferase</keyword>
<dbReference type="GO" id="GO:0003887">
    <property type="term" value="F:DNA-directed DNA polymerase activity"/>
    <property type="evidence" value="ECO:0007669"/>
    <property type="project" value="UniProtKB-EC"/>
</dbReference>
<feature type="domain" description="UmuC" evidence="1">
    <location>
        <begin position="12"/>
        <end position="72"/>
    </location>
</feature>
<dbReference type="AlphaFoldDB" id="A0A9P1JG35"/>
<keyword evidence="3" id="KW-1185">Reference proteome</keyword>
<dbReference type="InterPro" id="IPR043502">
    <property type="entry name" value="DNA/RNA_pol_sf"/>
</dbReference>
<reference evidence="2 3" key="1">
    <citation type="journal article" date="2011" name="Int. J. Syst. Evol. Microbiol.">
        <title>Relationship of Bacillus amyloliquefaciens clades associated with strains DSM 7T and FZB42T: a proposal for Bacillus amyloliquefaciens subsp. amyloliquefaciens subsp. nov. and Bacillus amyloliquefaciens subsp. plantarum subsp. nov. based on complete genome sequence comparisons.</title>
        <authorList>
            <person name="Borriss R."/>
            <person name="Chen X.H."/>
            <person name="Rueckert C."/>
            <person name="Blom J."/>
            <person name="Becker A."/>
            <person name="Baumgarth B."/>
            <person name="Fan B."/>
            <person name="Pukall R."/>
            <person name="Schumann P."/>
            <person name="Sproer C."/>
            <person name="Junge H."/>
            <person name="Vater J."/>
            <person name="Puhler A."/>
            <person name="Klenk H.P."/>
        </authorList>
    </citation>
    <scope>NUCLEOTIDE SEQUENCE [LARGE SCALE GENOMIC DNA]</scope>
    <source>
        <strain evidence="3">DSM 7</strain>
    </source>
</reference>
<dbReference type="SUPFAM" id="SSF56672">
    <property type="entry name" value="DNA/RNA polymerases"/>
    <property type="match status" value="1"/>
</dbReference>
<dbReference type="InterPro" id="IPR001126">
    <property type="entry name" value="UmuC"/>
</dbReference>
<evidence type="ECO:0000259" key="1">
    <source>
        <dbReference type="PROSITE" id="PS50173"/>
    </source>
</evidence>
<evidence type="ECO:0000313" key="2">
    <source>
        <dbReference type="EMBL" id="CBI42406.1"/>
    </source>
</evidence>
<dbReference type="Pfam" id="PF00817">
    <property type="entry name" value="IMS"/>
    <property type="match status" value="1"/>
</dbReference>
<dbReference type="EMBL" id="FN597644">
    <property type="protein sequence ID" value="CBI42406.1"/>
    <property type="molecule type" value="Genomic_DNA"/>
</dbReference>
<dbReference type="EC" id="2.7.7.7" evidence="2"/>
<organism evidence="2 3">
    <name type="scientific">Bacillus amyloliquefaciens (strain ATCC 23350 / DSM 7 / BCRC 11601 / CCUG 28519 / NBRC 15535 / NRRL B-14393 / F)</name>
    <dbReference type="NCBI Taxonomy" id="692420"/>
    <lineage>
        <taxon>Bacteria</taxon>
        <taxon>Bacillati</taxon>
        <taxon>Bacillota</taxon>
        <taxon>Bacilli</taxon>
        <taxon>Bacillales</taxon>
        <taxon>Bacillaceae</taxon>
        <taxon>Bacillus</taxon>
        <taxon>Bacillus amyloliquefaciens group</taxon>
    </lineage>
</organism>
<name>A0A9P1JG35_BACAS</name>
<dbReference type="KEGG" id="bao:BAMF_1280"/>
<dbReference type="Proteomes" id="UP000006562">
    <property type="component" value="Chromosome"/>
</dbReference>
<keyword evidence="2" id="KW-0548">Nucleotidyltransferase</keyword>